<name>A0A366F7G2_9HYPH</name>
<keyword evidence="3" id="KW-0804">Transcription</keyword>
<evidence type="ECO:0000256" key="1">
    <source>
        <dbReference type="ARBA" id="ARBA00023015"/>
    </source>
</evidence>
<gene>
    <name evidence="5" type="ORF">DFR50_11843</name>
</gene>
<accession>A0A366F7G2</accession>
<feature type="domain" description="HTH arsR-type" evidence="4">
    <location>
        <begin position="18"/>
        <end position="111"/>
    </location>
</feature>
<protein>
    <submittedName>
        <fullName evidence="5">ArsR family transcriptional regulator</fullName>
    </submittedName>
</protein>
<dbReference type="InterPro" id="IPR011991">
    <property type="entry name" value="ArsR-like_HTH"/>
</dbReference>
<dbReference type="NCBIfam" id="NF033788">
    <property type="entry name" value="HTH_metalloreg"/>
    <property type="match status" value="1"/>
</dbReference>
<comment type="caution">
    <text evidence="5">The sequence shown here is derived from an EMBL/GenBank/DDBJ whole genome shotgun (WGS) entry which is preliminary data.</text>
</comment>
<dbReference type="PANTHER" id="PTHR33154:SF28">
    <property type="entry name" value="HTH-TYPE TRANSCRIPTIONAL REGULATOR YGAV-RELATED"/>
    <property type="match status" value="1"/>
</dbReference>
<evidence type="ECO:0000313" key="6">
    <source>
        <dbReference type="Proteomes" id="UP000253529"/>
    </source>
</evidence>
<evidence type="ECO:0000313" key="5">
    <source>
        <dbReference type="EMBL" id="RBP10557.1"/>
    </source>
</evidence>
<dbReference type="Pfam" id="PF01022">
    <property type="entry name" value="HTH_5"/>
    <property type="match status" value="1"/>
</dbReference>
<keyword evidence="2" id="KW-0238">DNA-binding</keyword>
<dbReference type="GO" id="GO:0003700">
    <property type="term" value="F:DNA-binding transcription factor activity"/>
    <property type="evidence" value="ECO:0007669"/>
    <property type="project" value="InterPro"/>
</dbReference>
<dbReference type="PANTHER" id="PTHR33154">
    <property type="entry name" value="TRANSCRIPTIONAL REGULATOR, ARSR FAMILY"/>
    <property type="match status" value="1"/>
</dbReference>
<dbReference type="Proteomes" id="UP000253529">
    <property type="component" value="Unassembled WGS sequence"/>
</dbReference>
<dbReference type="SMART" id="SM00418">
    <property type="entry name" value="HTH_ARSR"/>
    <property type="match status" value="1"/>
</dbReference>
<dbReference type="GO" id="GO:0003677">
    <property type="term" value="F:DNA binding"/>
    <property type="evidence" value="ECO:0007669"/>
    <property type="project" value="UniProtKB-KW"/>
</dbReference>
<keyword evidence="6" id="KW-1185">Reference proteome</keyword>
<sequence length="116" mass="12901">MTYIYEYYNFTSMNMIELQSKAAAVEALLKSVGNRNRLIVLCELSKGERSVGALRQALGLNQPALSQHLARLRLDGVVATRREQQTIHYSLASEKVSRLIGLLDELYCAPGCDAPD</sequence>
<dbReference type="InterPro" id="IPR036390">
    <property type="entry name" value="WH_DNA-bd_sf"/>
</dbReference>
<dbReference type="PRINTS" id="PR00778">
    <property type="entry name" value="HTHARSR"/>
</dbReference>
<dbReference type="SUPFAM" id="SSF46785">
    <property type="entry name" value="Winged helix' DNA-binding domain"/>
    <property type="match status" value="1"/>
</dbReference>
<dbReference type="Gene3D" id="1.10.10.10">
    <property type="entry name" value="Winged helix-like DNA-binding domain superfamily/Winged helix DNA-binding domain"/>
    <property type="match status" value="1"/>
</dbReference>
<reference evidence="5 6" key="1">
    <citation type="submission" date="2018-06" db="EMBL/GenBank/DDBJ databases">
        <title>Genomic Encyclopedia of Type Strains, Phase IV (KMG-IV): sequencing the most valuable type-strain genomes for metagenomic binning, comparative biology and taxonomic classification.</title>
        <authorList>
            <person name="Goeker M."/>
        </authorList>
    </citation>
    <scope>NUCLEOTIDE SEQUENCE [LARGE SCALE GENOMIC DNA]</scope>
    <source>
        <strain evidence="5 6">DSM 24875</strain>
    </source>
</reference>
<dbReference type="InterPro" id="IPR051081">
    <property type="entry name" value="HTH_MetalResp_TranReg"/>
</dbReference>
<evidence type="ECO:0000256" key="3">
    <source>
        <dbReference type="ARBA" id="ARBA00023163"/>
    </source>
</evidence>
<evidence type="ECO:0000256" key="2">
    <source>
        <dbReference type="ARBA" id="ARBA00023125"/>
    </source>
</evidence>
<dbReference type="CDD" id="cd00090">
    <property type="entry name" value="HTH_ARSR"/>
    <property type="match status" value="1"/>
</dbReference>
<dbReference type="InterPro" id="IPR001845">
    <property type="entry name" value="HTH_ArsR_DNA-bd_dom"/>
</dbReference>
<organism evidence="5 6">
    <name type="scientific">Roseiarcus fermentans</name>
    <dbReference type="NCBI Taxonomy" id="1473586"/>
    <lineage>
        <taxon>Bacteria</taxon>
        <taxon>Pseudomonadati</taxon>
        <taxon>Pseudomonadota</taxon>
        <taxon>Alphaproteobacteria</taxon>
        <taxon>Hyphomicrobiales</taxon>
        <taxon>Roseiarcaceae</taxon>
        <taxon>Roseiarcus</taxon>
    </lineage>
</organism>
<proteinExistence type="predicted"/>
<dbReference type="AlphaFoldDB" id="A0A366F7G2"/>
<dbReference type="EMBL" id="QNRK01000018">
    <property type="protein sequence ID" value="RBP10557.1"/>
    <property type="molecule type" value="Genomic_DNA"/>
</dbReference>
<keyword evidence="1" id="KW-0805">Transcription regulation</keyword>
<dbReference type="PROSITE" id="PS50987">
    <property type="entry name" value="HTH_ARSR_2"/>
    <property type="match status" value="1"/>
</dbReference>
<dbReference type="InterPro" id="IPR036388">
    <property type="entry name" value="WH-like_DNA-bd_sf"/>
</dbReference>
<evidence type="ECO:0000259" key="4">
    <source>
        <dbReference type="PROSITE" id="PS50987"/>
    </source>
</evidence>